<dbReference type="Pfam" id="PF22548">
    <property type="entry name" value="AEP-TOTE"/>
    <property type="match status" value="1"/>
</dbReference>
<reference evidence="2" key="1">
    <citation type="submission" date="2024-05" db="EMBL/GenBank/DDBJ databases">
        <authorList>
            <person name="Bunk B."/>
            <person name="Swiderski J."/>
            <person name="Sproer C."/>
            <person name="Thiel V."/>
        </authorList>
    </citation>
    <scope>NUCLEOTIDE SEQUENCE</scope>
    <source>
        <strain evidence="2">DSM 17735</strain>
        <plasmid evidence="2">p1</plasmid>
    </source>
</reference>
<feature type="domain" description="Helicase ATP-binding" evidence="1">
    <location>
        <begin position="437"/>
        <end position="587"/>
    </location>
</feature>
<dbReference type="GO" id="GO:0016787">
    <property type="term" value="F:hydrolase activity"/>
    <property type="evidence" value="ECO:0007669"/>
    <property type="project" value="InterPro"/>
</dbReference>
<dbReference type="InterPro" id="IPR014001">
    <property type="entry name" value="Helicase_ATP-bd"/>
</dbReference>
<dbReference type="InterPro" id="IPR001650">
    <property type="entry name" value="Helicase_C-like"/>
</dbReference>
<evidence type="ECO:0000313" key="2">
    <source>
        <dbReference type="EMBL" id="XBP72569.1"/>
    </source>
</evidence>
<dbReference type="GO" id="GO:0005829">
    <property type="term" value="C:cytosol"/>
    <property type="evidence" value="ECO:0007669"/>
    <property type="project" value="TreeGrafter"/>
</dbReference>
<dbReference type="InterPro" id="IPR027417">
    <property type="entry name" value="P-loop_NTPase"/>
</dbReference>
<keyword evidence="2" id="KW-0378">Hydrolase</keyword>
<keyword evidence="2" id="KW-0614">Plasmid</keyword>
<sequence>MTERDSLAALQAENNRLVALLEQHGLEWRLAPQKPDFTTSTEEPAGLVRYSVDAKVAMFRRLFRGRTDVYPVRWDSKASGKSGYSPACANEWQAGVCDKPRIKCGDCAHRSLIPLSDPVVYKHLAGQHTIGVYPLLEDDTCCFLAVDLDEAQWQEDALAFMQSCRDLGVPAALEISRSGKGAHAWVFFKGNVLARDARRLGTAIISHTCSRTRQLKLASYDRLFPNQDTMPKGGFGNLIALPLQKKPRENGCSVFVDEALIPYPDQWAFLASIEQMEPGNIEPTILRATGGAHPLDVTFVDDEDLATPWLPAVPATRKLPGKMPALLAVTVANQIYFEKAALPQALANRLIRLAAFQNPEFYKAQAMRMSVWDKPRIIGCAQNYPQHIALPRGCLEAAQALLLENGIACALHDERCRGQILDVSFKGILRLDQEAAVAGLLPHDTGVLCAPTAFGKTVVAADLIARRGVNTLVLVHRTELLKQWQERLQTFLGVGKEVIGVIGGGAARPTGQIDIAVMQSLSRKGEVHPLVAHYGQVIVDECHHVGALSFDAILQRVKAKFVHGLTATPIRRDGQQPIIFMQCGPLRYTAARPSGAPHDLEVSPRYCQARMDMPSASGIQDVFRHLANDQNRTEAIALEIQSAYRQGRKVLVLTERTEHLDAIVAALEGKVPPPFALHGRMPRKLRAKLIAALDDLPADAPRILLATGKLVGEGFDHPALDTLVLAMPVSWKGTLQQYAGRLHRDHATKTDVRIVDFVDTGHPALLRMWDKRQRGYRAMGYRMAEPTINPVPAQMRLECLAAN</sequence>
<dbReference type="Pfam" id="PF00271">
    <property type="entry name" value="Helicase_C"/>
    <property type="match status" value="1"/>
</dbReference>
<protein>
    <submittedName>
        <fullName evidence="2">DEAD/DEAH box helicase family protein</fullName>
    </submittedName>
</protein>
<gene>
    <name evidence="2" type="ORF">ABLV49_21015</name>
</gene>
<dbReference type="EMBL" id="CP157676">
    <property type="protein sequence ID" value="XBP72569.1"/>
    <property type="molecule type" value="Genomic_DNA"/>
</dbReference>
<dbReference type="Pfam" id="PF04851">
    <property type="entry name" value="ResIII"/>
    <property type="match status" value="1"/>
</dbReference>
<dbReference type="InterPro" id="IPR050742">
    <property type="entry name" value="Helicase_Restrict-Modif_Enz"/>
</dbReference>
<keyword evidence="2" id="KW-0547">Nucleotide-binding</keyword>
<dbReference type="Gene3D" id="3.40.50.300">
    <property type="entry name" value="P-loop containing nucleotide triphosphate hydrolases"/>
    <property type="match status" value="2"/>
</dbReference>
<dbReference type="InterPro" id="IPR054347">
    <property type="entry name" value="TOTE_primase"/>
</dbReference>
<dbReference type="InterPro" id="IPR006935">
    <property type="entry name" value="Helicase/UvrB_N"/>
</dbReference>
<dbReference type="CDD" id="cd18785">
    <property type="entry name" value="SF2_C"/>
    <property type="match status" value="1"/>
</dbReference>
<name>A0AAU7LY08_9BURK</name>
<dbReference type="AlphaFoldDB" id="A0AAU7LY08"/>
<keyword evidence="2" id="KW-0347">Helicase</keyword>
<dbReference type="GO" id="GO:0004386">
    <property type="term" value="F:helicase activity"/>
    <property type="evidence" value="ECO:0007669"/>
    <property type="project" value="UniProtKB-KW"/>
</dbReference>
<dbReference type="SUPFAM" id="SSF52540">
    <property type="entry name" value="P-loop containing nucleoside triphosphate hydrolases"/>
    <property type="match status" value="2"/>
</dbReference>
<proteinExistence type="predicted"/>
<dbReference type="GO" id="GO:0005524">
    <property type="term" value="F:ATP binding"/>
    <property type="evidence" value="ECO:0007669"/>
    <property type="project" value="InterPro"/>
</dbReference>
<organism evidence="2">
    <name type="scientific">Polaromonas hydrogenivorans</name>
    <dbReference type="NCBI Taxonomy" id="335476"/>
    <lineage>
        <taxon>Bacteria</taxon>
        <taxon>Pseudomonadati</taxon>
        <taxon>Pseudomonadota</taxon>
        <taxon>Betaproteobacteria</taxon>
        <taxon>Burkholderiales</taxon>
        <taxon>Comamonadaceae</taxon>
        <taxon>Polaromonas</taxon>
    </lineage>
</organism>
<keyword evidence="2" id="KW-0067">ATP-binding</keyword>
<dbReference type="PANTHER" id="PTHR47396:SF1">
    <property type="entry name" value="ATP-DEPENDENT HELICASE IRC3-RELATED"/>
    <property type="match status" value="1"/>
</dbReference>
<dbReference type="SMART" id="SM00487">
    <property type="entry name" value="DEXDc"/>
    <property type="match status" value="1"/>
</dbReference>
<accession>A0AAU7LY08</accession>
<dbReference type="PANTHER" id="PTHR47396">
    <property type="entry name" value="TYPE I RESTRICTION ENZYME ECOKI R PROTEIN"/>
    <property type="match status" value="1"/>
</dbReference>
<dbReference type="PROSITE" id="PS51192">
    <property type="entry name" value="HELICASE_ATP_BIND_1"/>
    <property type="match status" value="1"/>
</dbReference>
<dbReference type="CDD" id="cd17926">
    <property type="entry name" value="DEXHc_RE"/>
    <property type="match status" value="1"/>
</dbReference>
<geneLocation type="plasmid" evidence="2">
    <name>p1</name>
</geneLocation>
<evidence type="ECO:0000259" key="1">
    <source>
        <dbReference type="PROSITE" id="PS51192"/>
    </source>
</evidence>
<dbReference type="RefSeq" id="WP_349282238.1">
    <property type="nucleotide sequence ID" value="NZ_CBCSCU010000060.1"/>
</dbReference>
<dbReference type="GO" id="GO:0003677">
    <property type="term" value="F:DNA binding"/>
    <property type="evidence" value="ECO:0007669"/>
    <property type="project" value="InterPro"/>
</dbReference>